<dbReference type="EC" id="3.1.3.16" evidence="6"/>
<dbReference type="Pfam" id="PF01302">
    <property type="entry name" value="CAP_GLY"/>
    <property type="match status" value="1"/>
</dbReference>
<protein>
    <recommendedName>
        <fullName evidence="6">Serine/threonine-protein phosphatase</fullName>
        <ecNumber evidence="6">3.1.3.16</ecNumber>
    </recommendedName>
</protein>
<dbReference type="PROSITE" id="PS50222">
    <property type="entry name" value="EF_HAND_2"/>
    <property type="match status" value="4"/>
</dbReference>
<dbReference type="Pfam" id="PF00149">
    <property type="entry name" value="Metallophos"/>
    <property type="match status" value="1"/>
</dbReference>
<feature type="domain" description="EF-hand" evidence="7">
    <location>
        <begin position="652"/>
        <end position="687"/>
    </location>
</feature>
<comment type="cofactor">
    <cofactor evidence="1">
        <name>Mn(2+)</name>
        <dbReference type="ChEBI" id="CHEBI:29035"/>
    </cofactor>
</comment>
<feature type="domain" description="CAP-Gly" evidence="8">
    <location>
        <begin position="32"/>
        <end position="74"/>
    </location>
</feature>
<evidence type="ECO:0000256" key="2">
    <source>
        <dbReference type="ARBA" id="ARBA00008294"/>
    </source>
</evidence>
<dbReference type="GeneID" id="17295225"/>
<dbReference type="Gene3D" id="1.10.238.10">
    <property type="entry name" value="EF-hand"/>
    <property type="match status" value="2"/>
</dbReference>
<dbReference type="GO" id="GO:0005509">
    <property type="term" value="F:calcium ion binding"/>
    <property type="evidence" value="ECO:0007669"/>
    <property type="project" value="InterPro"/>
</dbReference>
<evidence type="ECO:0000313" key="9">
    <source>
        <dbReference type="EMBL" id="EKX38421.1"/>
    </source>
</evidence>
<dbReference type="SMART" id="SM00054">
    <property type="entry name" value="EFh"/>
    <property type="match status" value="4"/>
</dbReference>
<dbReference type="InterPro" id="IPR011992">
    <property type="entry name" value="EF-hand-dom_pair"/>
</dbReference>
<dbReference type="PaxDb" id="55529-EKX38421"/>
<dbReference type="SMART" id="SM00156">
    <property type="entry name" value="PP2Ac"/>
    <property type="match status" value="1"/>
</dbReference>
<dbReference type="STRING" id="905079.L1IQ61"/>
<dbReference type="GO" id="GO:0004722">
    <property type="term" value="F:protein serine/threonine phosphatase activity"/>
    <property type="evidence" value="ECO:0007669"/>
    <property type="project" value="UniProtKB-EC"/>
</dbReference>
<dbReference type="Gene3D" id="2.30.30.190">
    <property type="entry name" value="CAP Gly-rich-like domain"/>
    <property type="match status" value="1"/>
</dbReference>
<dbReference type="PANTHER" id="PTHR45668">
    <property type="entry name" value="SERINE/THREONINE-PROTEIN PHOSPHATASE 5-RELATED"/>
    <property type="match status" value="1"/>
</dbReference>
<dbReference type="InterPro" id="IPR051134">
    <property type="entry name" value="PPP_phosphatase"/>
</dbReference>
<dbReference type="Gene3D" id="3.60.21.10">
    <property type="match status" value="1"/>
</dbReference>
<name>L1IQ61_GUITC</name>
<dbReference type="PROSITE" id="PS50245">
    <property type="entry name" value="CAP_GLY_2"/>
    <property type="match status" value="1"/>
</dbReference>
<dbReference type="HOGENOM" id="CLU_308705_0_0_1"/>
<keyword evidence="4" id="KW-0106">Calcium</keyword>
<feature type="domain" description="EF-hand" evidence="7">
    <location>
        <begin position="558"/>
        <end position="593"/>
    </location>
</feature>
<dbReference type="OMA" id="EWKNECF"/>
<comment type="catalytic activity">
    <reaction evidence="6">
        <text>O-phospho-L-threonyl-[protein] + H2O = L-threonyl-[protein] + phosphate</text>
        <dbReference type="Rhea" id="RHEA:47004"/>
        <dbReference type="Rhea" id="RHEA-COMP:11060"/>
        <dbReference type="Rhea" id="RHEA-COMP:11605"/>
        <dbReference type="ChEBI" id="CHEBI:15377"/>
        <dbReference type="ChEBI" id="CHEBI:30013"/>
        <dbReference type="ChEBI" id="CHEBI:43474"/>
        <dbReference type="ChEBI" id="CHEBI:61977"/>
        <dbReference type="EC" id="3.1.3.16"/>
    </reaction>
</comment>
<evidence type="ECO:0000259" key="7">
    <source>
        <dbReference type="PROSITE" id="PS50222"/>
    </source>
</evidence>
<keyword evidence="6" id="KW-0378">Hydrolase</keyword>
<dbReference type="AlphaFoldDB" id="L1IQ61"/>
<feature type="domain" description="EF-hand" evidence="7">
    <location>
        <begin position="791"/>
        <end position="826"/>
    </location>
</feature>
<dbReference type="SMART" id="SM01052">
    <property type="entry name" value="CAP_GLY"/>
    <property type="match status" value="1"/>
</dbReference>
<evidence type="ECO:0000256" key="6">
    <source>
        <dbReference type="RuleBase" id="RU004273"/>
    </source>
</evidence>
<evidence type="ECO:0000256" key="1">
    <source>
        <dbReference type="ARBA" id="ARBA00001936"/>
    </source>
</evidence>
<dbReference type="InterPro" id="IPR036859">
    <property type="entry name" value="CAP-Gly_dom_sf"/>
</dbReference>
<gene>
    <name evidence="9" type="ORF">GUITHDRAFT_165203</name>
</gene>
<dbReference type="Proteomes" id="UP000011087">
    <property type="component" value="Unassembled WGS sequence"/>
</dbReference>
<evidence type="ECO:0000259" key="8">
    <source>
        <dbReference type="PROSITE" id="PS50245"/>
    </source>
</evidence>
<evidence type="ECO:0000256" key="3">
    <source>
        <dbReference type="ARBA" id="ARBA00022723"/>
    </source>
</evidence>
<dbReference type="eggNOG" id="KOG0377">
    <property type="taxonomic scope" value="Eukaryota"/>
</dbReference>
<dbReference type="PROSITE" id="PS00018">
    <property type="entry name" value="EF_HAND_1"/>
    <property type="match status" value="3"/>
</dbReference>
<dbReference type="InterPro" id="IPR029052">
    <property type="entry name" value="Metallo-depent_PP-like"/>
</dbReference>
<keyword evidence="3" id="KW-0479">Metal-binding</keyword>
<feature type="domain" description="EF-hand" evidence="7">
    <location>
        <begin position="753"/>
        <end position="788"/>
    </location>
</feature>
<accession>L1IQ61</accession>
<dbReference type="PRINTS" id="PR00114">
    <property type="entry name" value="STPHPHTASE"/>
</dbReference>
<dbReference type="SUPFAM" id="SSF47473">
    <property type="entry name" value="EF-hand"/>
    <property type="match status" value="2"/>
</dbReference>
<dbReference type="eggNOG" id="KOG4568">
    <property type="taxonomic scope" value="Eukaryota"/>
</dbReference>
<proteinExistence type="inferred from homology"/>
<evidence type="ECO:0000256" key="5">
    <source>
        <dbReference type="ARBA" id="ARBA00023211"/>
    </source>
</evidence>
<dbReference type="PROSITE" id="PS00125">
    <property type="entry name" value="SER_THR_PHOSPHATASE"/>
    <property type="match status" value="1"/>
</dbReference>
<sequence length="877" mass="99083">MSGTMSSPKNPITIGCKVTVKGKSKGVVRYIGPTKFGAGIWVGVELDKPKGQHDGFYDGQRYFTCKPMHGVYAISADVQPLKPWQSAVRVIQGLVRGKAEKQVTDHKKTFLAWNALELDEEAQHHEQCATQERVEAILRASHPSIAQLPNEISALTLANACGMSPDFMQWGSDIEVEADYEGPHIQFPITPQGAATLLHHIRSNPDYPVHKKYVAQLLGRICQHLMDDKVGAVNHIEVPPKGKLVVFGDTHGQLADFLLVLQRHGPPSDKVAYLLNGDIADRGDNSLEIFVVILVYKLLYPNRVFINRGNHENHDINRKPADCGGGFYDEIMYKLDGSIFLMFQQFFELLPLTTIINKQVCVLHGGIPRVEGLTLNRVNSIVRRRQCPKIVQTIDDAILFDLMWADPQEAKGIAMAAQRGPNCRKFGPDITKRFLADNSLSLCIRSHEVPISLRGFEERHEGRLLTVFSASNYCGQAGNYGAIVVFDDEMSYTLEEHMAPDLDAMILEYNKTATIPPIAPNPLIQRKNSERDRPQSLAQSRELMNHEVISKLEVKICQYKDELWWYWKRIDENGTGMIPAAKWREGMTNTLKLEIPWFSLQNELARPNQNGEVDYRDFLNRIRNKAIMTGLKKVDNSWEKQILVTLYESILMADLTLKQTLAEFDPDGDGVVSPWEFKQALEKAKVDIPDGQLTALMRLIEKDGGKLDVGTFLDRFQLVYSRAADEGLENTNVGNGERARDLLTRVGRHLLQNREKNRMSIFEEADIDGDGFVQEGEFYKMIDKLNLVPPISMEEKREMYRYVDVNGDGHLNYLEFCAAFKAKVVGMDNEDEAISAIVETIVSALQKNMQSLEFAFRFFDRKGKSGPLTEDQIDVSR</sequence>
<organism evidence="9">
    <name type="scientific">Guillardia theta (strain CCMP2712)</name>
    <name type="common">Cryptophyte</name>
    <dbReference type="NCBI Taxonomy" id="905079"/>
    <lineage>
        <taxon>Eukaryota</taxon>
        <taxon>Cryptophyceae</taxon>
        <taxon>Pyrenomonadales</taxon>
        <taxon>Geminigeraceae</taxon>
        <taxon>Guillardia</taxon>
    </lineage>
</organism>
<comment type="similarity">
    <text evidence="2 6">Belongs to the PPP phosphatase family.</text>
</comment>
<dbReference type="PANTHER" id="PTHR45668:SF5">
    <property type="entry name" value="SERINE_THREONINE-PROTEIN PHOSPHATASE 5"/>
    <property type="match status" value="1"/>
</dbReference>
<keyword evidence="11" id="KW-1185">Reference proteome</keyword>
<dbReference type="SUPFAM" id="SSF56300">
    <property type="entry name" value="Metallo-dependent phosphatases"/>
    <property type="match status" value="1"/>
</dbReference>
<evidence type="ECO:0000256" key="4">
    <source>
        <dbReference type="ARBA" id="ARBA00022837"/>
    </source>
</evidence>
<dbReference type="InterPro" id="IPR006186">
    <property type="entry name" value="Ser/Thr-sp_prot-phosphatase"/>
</dbReference>
<reference evidence="9 11" key="1">
    <citation type="journal article" date="2012" name="Nature">
        <title>Algal genomes reveal evolutionary mosaicism and the fate of nucleomorphs.</title>
        <authorList>
            <consortium name="DOE Joint Genome Institute"/>
            <person name="Curtis B.A."/>
            <person name="Tanifuji G."/>
            <person name="Burki F."/>
            <person name="Gruber A."/>
            <person name="Irimia M."/>
            <person name="Maruyama S."/>
            <person name="Arias M.C."/>
            <person name="Ball S.G."/>
            <person name="Gile G.H."/>
            <person name="Hirakawa Y."/>
            <person name="Hopkins J.F."/>
            <person name="Kuo A."/>
            <person name="Rensing S.A."/>
            <person name="Schmutz J."/>
            <person name="Symeonidi A."/>
            <person name="Elias M."/>
            <person name="Eveleigh R.J."/>
            <person name="Herman E.K."/>
            <person name="Klute M.J."/>
            <person name="Nakayama T."/>
            <person name="Obornik M."/>
            <person name="Reyes-Prieto A."/>
            <person name="Armbrust E.V."/>
            <person name="Aves S.J."/>
            <person name="Beiko R.G."/>
            <person name="Coutinho P."/>
            <person name="Dacks J.B."/>
            <person name="Durnford D.G."/>
            <person name="Fast N.M."/>
            <person name="Green B.R."/>
            <person name="Grisdale C.J."/>
            <person name="Hempel F."/>
            <person name="Henrissat B."/>
            <person name="Hoppner M.P."/>
            <person name="Ishida K."/>
            <person name="Kim E."/>
            <person name="Koreny L."/>
            <person name="Kroth P.G."/>
            <person name="Liu Y."/>
            <person name="Malik S.B."/>
            <person name="Maier U.G."/>
            <person name="McRose D."/>
            <person name="Mock T."/>
            <person name="Neilson J.A."/>
            <person name="Onodera N.T."/>
            <person name="Poole A.M."/>
            <person name="Pritham E.J."/>
            <person name="Richards T.A."/>
            <person name="Rocap G."/>
            <person name="Roy S.W."/>
            <person name="Sarai C."/>
            <person name="Schaack S."/>
            <person name="Shirato S."/>
            <person name="Slamovits C.H."/>
            <person name="Spencer D.F."/>
            <person name="Suzuki S."/>
            <person name="Worden A.Z."/>
            <person name="Zauner S."/>
            <person name="Barry K."/>
            <person name="Bell C."/>
            <person name="Bharti A.K."/>
            <person name="Crow J.A."/>
            <person name="Grimwood J."/>
            <person name="Kramer R."/>
            <person name="Lindquist E."/>
            <person name="Lucas S."/>
            <person name="Salamov A."/>
            <person name="McFadden G.I."/>
            <person name="Lane C.E."/>
            <person name="Keeling P.J."/>
            <person name="Gray M.W."/>
            <person name="Grigoriev I.V."/>
            <person name="Archibald J.M."/>
        </authorList>
    </citation>
    <scope>NUCLEOTIDE SEQUENCE</scope>
    <source>
        <strain evidence="9 11">CCMP2712</strain>
    </source>
</reference>
<dbReference type="SUPFAM" id="SSF74924">
    <property type="entry name" value="Cap-Gly domain"/>
    <property type="match status" value="1"/>
</dbReference>
<dbReference type="KEGG" id="gtt:GUITHDRAFT_165203"/>
<dbReference type="InterPro" id="IPR002048">
    <property type="entry name" value="EF_hand_dom"/>
</dbReference>
<dbReference type="InterPro" id="IPR000938">
    <property type="entry name" value="CAP-Gly_domain"/>
</dbReference>
<dbReference type="CDD" id="cd00051">
    <property type="entry name" value="EFh"/>
    <property type="match status" value="1"/>
</dbReference>
<dbReference type="EMBL" id="JH993048">
    <property type="protein sequence ID" value="EKX38421.1"/>
    <property type="molecule type" value="Genomic_DNA"/>
</dbReference>
<reference evidence="10" key="3">
    <citation type="submission" date="2016-03" db="UniProtKB">
        <authorList>
            <consortium name="EnsemblProtists"/>
        </authorList>
    </citation>
    <scope>IDENTIFICATION</scope>
</reference>
<evidence type="ECO:0000313" key="10">
    <source>
        <dbReference type="EnsemblProtists" id="EKX38421"/>
    </source>
</evidence>
<dbReference type="EnsemblProtists" id="EKX38421">
    <property type="protein sequence ID" value="EKX38421"/>
    <property type="gene ID" value="GUITHDRAFT_165203"/>
</dbReference>
<dbReference type="OrthoDB" id="445564at2759"/>
<dbReference type="Pfam" id="PF13499">
    <property type="entry name" value="EF-hand_7"/>
    <property type="match status" value="1"/>
</dbReference>
<dbReference type="InterPro" id="IPR004843">
    <property type="entry name" value="Calcineurin-like_PHP"/>
</dbReference>
<dbReference type="InterPro" id="IPR018247">
    <property type="entry name" value="EF_Hand_1_Ca_BS"/>
</dbReference>
<dbReference type="RefSeq" id="XP_005825401.1">
    <property type="nucleotide sequence ID" value="XM_005825344.1"/>
</dbReference>
<reference evidence="11" key="2">
    <citation type="submission" date="2012-11" db="EMBL/GenBank/DDBJ databases">
        <authorList>
            <person name="Kuo A."/>
            <person name="Curtis B.A."/>
            <person name="Tanifuji G."/>
            <person name="Burki F."/>
            <person name="Gruber A."/>
            <person name="Irimia M."/>
            <person name="Maruyama S."/>
            <person name="Arias M.C."/>
            <person name="Ball S.G."/>
            <person name="Gile G.H."/>
            <person name="Hirakawa Y."/>
            <person name="Hopkins J.F."/>
            <person name="Rensing S.A."/>
            <person name="Schmutz J."/>
            <person name="Symeonidi A."/>
            <person name="Elias M."/>
            <person name="Eveleigh R.J."/>
            <person name="Herman E.K."/>
            <person name="Klute M.J."/>
            <person name="Nakayama T."/>
            <person name="Obornik M."/>
            <person name="Reyes-Prieto A."/>
            <person name="Armbrust E.V."/>
            <person name="Aves S.J."/>
            <person name="Beiko R.G."/>
            <person name="Coutinho P."/>
            <person name="Dacks J.B."/>
            <person name="Durnford D.G."/>
            <person name="Fast N.M."/>
            <person name="Green B.R."/>
            <person name="Grisdale C."/>
            <person name="Hempe F."/>
            <person name="Henrissat B."/>
            <person name="Hoppner M.P."/>
            <person name="Ishida K.-I."/>
            <person name="Kim E."/>
            <person name="Koreny L."/>
            <person name="Kroth P.G."/>
            <person name="Liu Y."/>
            <person name="Malik S.-B."/>
            <person name="Maier U.G."/>
            <person name="McRose D."/>
            <person name="Mock T."/>
            <person name="Neilson J.A."/>
            <person name="Onodera N.T."/>
            <person name="Poole A.M."/>
            <person name="Pritham E.J."/>
            <person name="Richards T.A."/>
            <person name="Rocap G."/>
            <person name="Roy S.W."/>
            <person name="Sarai C."/>
            <person name="Schaack S."/>
            <person name="Shirato S."/>
            <person name="Slamovits C.H."/>
            <person name="Spencer D.F."/>
            <person name="Suzuki S."/>
            <person name="Worden A.Z."/>
            <person name="Zauner S."/>
            <person name="Barry K."/>
            <person name="Bell C."/>
            <person name="Bharti A.K."/>
            <person name="Crow J.A."/>
            <person name="Grimwood J."/>
            <person name="Kramer R."/>
            <person name="Lindquist E."/>
            <person name="Lucas S."/>
            <person name="Salamov A."/>
            <person name="McFadden G.I."/>
            <person name="Lane C.E."/>
            <person name="Keeling P.J."/>
            <person name="Gray M.W."/>
            <person name="Grigoriev I.V."/>
            <person name="Archibald J.M."/>
        </authorList>
    </citation>
    <scope>NUCLEOTIDE SEQUENCE</scope>
    <source>
        <strain evidence="11">CCMP2712</strain>
    </source>
</reference>
<evidence type="ECO:0000313" key="11">
    <source>
        <dbReference type="Proteomes" id="UP000011087"/>
    </source>
</evidence>
<keyword evidence="5" id="KW-0464">Manganese</keyword>